<dbReference type="PATRIC" id="fig|1121022.4.peg.3505"/>
<dbReference type="InterPro" id="IPR037185">
    <property type="entry name" value="EmrE-like"/>
</dbReference>
<reference evidence="7 8" key="1">
    <citation type="journal article" date="2014" name="Nature">
        <title>Sequential evolution of bacterial morphology by co-option of a developmental regulator.</title>
        <authorList>
            <person name="Jiang C."/>
            <person name="Brown P.J."/>
            <person name="Ducret A."/>
            <person name="Brun Y.V."/>
        </authorList>
    </citation>
    <scope>NUCLEOTIDE SEQUENCE [LARGE SCALE GENOMIC DNA]</scope>
    <source>
        <strain evidence="7 8">DSM 16100</strain>
    </source>
</reference>
<comment type="caution">
    <text evidence="7">The sequence shown here is derived from an EMBL/GenBank/DDBJ whole genome shotgun (WGS) entry which is preliminary data.</text>
</comment>
<evidence type="ECO:0000256" key="5">
    <source>
        <dbReference type="ARBA" id="ARBA00023136"/>
    </source>
</evidence>
<feature type="transmembrane region" description="Helical" evidence="6">
    <location>
        <begin position="44"/>
        <end position="62"/>
    </location>
</feature>
<organism evidence="7 8">
    <name type="scientific">Asticcacaulis benevestitus DSM 16100 = ATCC BAA-896</name>
    <dbReference type="NCBI Taxonomy" id="1121022"/>
    <lineage>
        <taxon>Bacteria</taxon>
        <taxon>Pseudomonadati</taxon>
        <taxon>Pseudomonadota</taxon>
        <taxon>Alphaproteobacteria</taxon>
        <taxon>Caulobacterales</taxon>
        <taxon>Caulobacteraceae</taxon>
        <taxon>Asticcacaulis</taxon>
    </lineage>
</organism>
<dbReference type="RefSeq" id="WP_018083413.1">
    <property type="nucleotide sequence ID" value="NZ_AQWM01000031.1"/>
</dbReference>
<evidence type="ECO:0000313" key="7">
    <source>
        <dbReference type="EMBL" id="ESQ87599.1"/>
    </source>
</evidence>
<dbReference type="Proteomes" id="UP000017837">
    <property type="component" value="Unassembled WGS sequence"/>
</dbReference>
<evidence type="ECO:0000256" key="4">
    <source>
        <dbReference type="ARBA" id="ARBA00022989"/>
    </source>
</evidence>
<evidence type="ECO:0000313" key="8">
    <source>
        <dbReference type="Proteomes" id="UP000017837"/>
    </source>
</evidence>
<keyword evidence="4 6" id="KW-1133">Transmembrane helix</keyword>
<keyword evidence="8" id="KW-1185">Reference proteome</keyword>
<dbReference type="Gene3D" id="1.10.3730.20">
    <property type="match status" value="1"/>
</dbReference>
<evidence type="ECO:0000256" key="1">
    <source>
        <dbReference type="ARBA" id="ARBA00004651"/>
    </source>
</evidence>
<dbReference type="AlphaFoldDB" id="V4PK42"/>
<dbReference type="EMBL" id="AWGB01000043">
    <property type="protein sequence ID" value="ESQ87599.1"/>
    <property type="molecule type" value="Genomic_DNA"/>
</dbReference>
<keyword evidence="3 6" id="KW-0812">Transmembrane</keyword>
<proteinExistence type="predicted"/>
<evidence type="ECO:0008006" key="9">
    <source>
        <dbReference type="Google" id="ProtNLM"/>
    </source>
</evidence>
<dbReference type="PANTHER" id="PTHR30561">
    <property type="entry name" value="SMR FAMILY PROTON-DEPENDENT DRUG EFFLUX TRANSPORTER SUGE"/>
    <property type="match status" value="1"/>
</dbReference>
<feature type="transmembrane region" description="Helical" evidence="6">
    <location>
        <begin position="69"/>
        <end position="89"/>
    </location>
</feature>
<keyword evidence="2" id="KW-1003">Cell membrane</keyword>
<evidence type="ECO:0000256" key="2">
    <source>
        <dbReference type="ARBA" id="ARBA00022475"/>
    </source>
</evidence>
<feature type="transmembrane region" description="Helical" evidence="6">
    <location>
        <begin position="95"/>
        <end position="115"/>
    </location>
</feature>
<dbReference type="OrthoDB" id="8371552at2"/>
<dbReference type="SUPFAM" id="SSF103481">
    <property type="entry name" value="Multidrug resistance efflux transporter EmrE"/>
    <property type="match status" value="1"/>
</dbReference>
<protein>
    <recommendedName>
        <fullName evidence="9">EamA domain-containing protein</fullName>
    </recommendedName>
</protein>
<comment type="subcellular location">
    <subcellularLocation>
        <location evidence="1">Cell membrane</location>
        <topology evidence="1">Multi-pass membrane protein</topology>
    </subcellularLocation>
</comment>
<dbReference type="GO" id="GO:0022857">
    <property type="term" value="F:transmembrane transporter activity"/>
    <property type="evidence" value="ECO:0007669"/>
    <property type="project" value="InterPro"/>
</dbReference>
<gene>
    <name evidence="7" type="ORF">ABENE_17180</name>
</gene>
<dbReference type="eggNOG" id="COG2076">
    <property type="taxonomic scope" value="Bacteria"/>
</dbReference>
<evidence type="ECO:0000256" key="3">
    <source>
        <dbReference type="ARBA" id="ARBA00022692"/>
    </source>
</evidence>
<keyword evidence="5 6" id="KW-0472">Membrane</keyword>
<dbReference type="PANTHER" id="PTHR30561:SF9">
    <property type="entry name" value="4-AMINO-4-DEOXY-L-ARABINOSE-PHOSPHOUNDECAPRENOL FLIPPASE SUBUNIT ARNF-RELATED"/>
    <property type="match status" value="1"/>
</dbReference>
<name>V4PK42_9CAUL</name>
<evidence type="ECO:0000256" key="6">
    <source>
        <dbReference type="SAM" id="Phobius"/>
    </source>
</evidence>
<dbReference type="STRING" id="1121022.GCA_000376105_03731"/>
<dbReference type="GO" id="GO:0005886">
    <property type="term" value="C:plasma membrane"/>
    <property type="evidence" value="ECO:0007669"/>
    <property type="project" value="UniProtKB-SubCell"/>
</dbReference>
<accession>V4PK42</accession>
<dbReference type="InterPro" id="IPR000390">
    <property type="entry name" value="Small_drug/metabolite_transptr"/>
</dbReference>
<sequence>MSAWPLILLCVVIEIALELCYKVAANRAAGIDDHFLTALKQPLAWLGMALWLAETLIWVRVLETTALSVAYPIMSLVYLGIPMASAWVLKERLSLQHALASGLIASGVALIALAGTTA</sequence>